<comment type="subcellular location">
    <subcellularLocation>
        <location evidence="1">Secreted</location>
    </subcellularLocation>
</comment>
<keyword evidence="3" id="KW-0732">Signal</keyword>
<evidence type="ECO:0000256" key="4">
    <source>
        <dbReference type="ARBA" id="ARBA00023157"/>
    </source>
</evidence>
<dbReference type="PROSITE" id="PS50279">
    <property type="entry name" value="BPTI_KUNITZ_2"/>
    <property type="match status" value="1"/>
</dbReference>
<dbReference type="SMART" id="SM00131">
    <property type="entry name" value="KU"/>
    <property type="match status" value="1"/>
</dbReference>
<gene>
    <name evidence="6" type="ORF">LAZ67_23000409</name>
</gene>
<dbReference type="EMBL" id="CP092885">
    <property type="protein sequence ID" value="UYV83286.1"/>
    <property type="molecule type" value="Genomic_DNA"/>
</dbReference>
<feature type="domain" description="BPTI/Kunitz inhibitor" evidence="5">
    <location>
        <begin position="5"/>
        <end position="53"/>
    </location>
</feature>
<evidence type="ECO:0000313" key="7">
    <source>
        <dbReference type="Proteomes" id="UP001235939"/>
    </source>
</evidence>
<keyword evidence="7" id="KW-1185">Reference proteome</keyword>
<dbReference type="SUPFAM" id="SSF57362">
    <property type="entry name" value="BPTI-like"/>
    <property type="match status" value="1"/>
</dbReference>
<organism evidence="6 7">
    <name type="scientific">Cordylochernes scorpioides</name>
    <dbReference type="NCBI Taxonomy" id="51811"/>
    <lineage>
        <taxon>Eukaryota</taxon>
        <taxon>Metazoa</taxon>
        <taxon>Ecdysozoa</taxon>
        <taxon>Arthropoda</taxon>
        <taxon>Chelicerata</taxon>
        <taxon>Arachnida</taxon>
        <taxon>Pseudoscorpiones</taxon>
        <taxon>Cheliferoidea</taxon>
        <taxon>Chernetidae</taxon>
        <taxon>Cordylochernes</taxon>
    </lineage>
</organism>
<reference evidence="6 7" key="1">
    <citation type="submission" date="2022-03" db="EMBL/GenBank/DDBJ databases">
        <title>A chromosomal length assembly of Cordylochernes scorpioides.</title>
        <authorList>
            <person name="Zeh D."/>
            <person name="Zeh J."/>
        </authorList>
    </citation>
    <scope>NUCLEOTIDE SEQUENCE [LARGE SCALE GENOMIC DNA]</scope>
    <source>
        <strain evidence="6">IN4F17</strain>
        <tissue evidence="6">Whole Body</tissue>
    </source>
</reference>
<dbReference type="PANTHER" id="PTHR45938">
    <property type="entry name" value="ACP24A4-RELATED"/>
    <property type="match status" value="1"/>
</dbReference>
<dbReference type="CDD" id="cd00109">
    <property type="entry name" value="Kunitz-type"/>
    <property type="match status" value="1"/>
</dbReference>
<keyword evidence="2" id="KW-0964">Secreted</keyword>
<dbReference type="Gene3D" id="4.10.410.10">
    <property type="entry name" value="Pancreatic trypsin inhibitor Kunitz domain"/>
    <property type="match status" value="1"/>
</dbReference>
<evidence type="ECO:0000259" key="5">
    <source>
        <dbReference type="PROSITE" id="PS50279"/>
    </source>
</evidence>
<evidence type="ECO:0000313" key="6">
    <source>
        <dbReference type="EMBL" id="UYV83286.1"/>
    </source>
</evidence>
<keyword evidence="4" id="KW-1015">Disulfide bond</keyword>
<protein>
    <submittedName>
        <fullName evidence="6">SPINT3</fullName>
    </submittedName>
</protein>
<dbReference type="Proteomes" id="UP001235939">
    <property type="component" value="Chromosome 23"/>
</dbReference>
<proteinExistence type="predicted"/>
<evidence type="ECO:0000256" key="2">
    <source>
        <dbReference type="ARBA" id="ARBA00022525"/>
    </source>
</evidence>
<dbReference type="InterPro" id="IPR002223">
    <property type="entry name" value="Kunitz_BPTI"/>
</dbReference>
<accession>A0ABY6LQB9</accession>
<name>A0ABY6LQB9_9ARAC</name>
<dbReference type="Pfam" id="PF00014">
    <property type="entry name" value="Kunitz_BPTI"/>
    <property type="match status" value="1"/>
</dbReference>
<dbReference type="InterPro" id="IPR020901">
    <property type="entry name" value="Prtase_inh_Kunz-CS"/>
</dbReference>
<dbReference type="PRINTS" id="PR00759">
    <property type="entry name" value="BASICPTASE"/>
</dbReference>
<evidence type="ECO:0000256" key="3">
    <source>
        <dbReference type="ARBA" id="ARBA00022729"/>
    </source>
</evidence>
<sequence>MQTACDDPVQKGDCKGHFERYYHKDGVCESFIYTGCKGNDNNFETKEECENNCITKGKAPSLYPRH</sequence>
<dbReference type="PROSITE" id="PS00280">
    <property type="entry name" value="BPTI_KUNITZ_1"/>
    <property type="match status" value="1"/>
</dbReference>
<evidence type="ECO:0000256" key="1">
    <source>
        <dbReference type="ARBA" id="ARBA00004613"/>
    </source>
</evidence>
<dbReference type="InterPro" id="IPR036880">
    <property type="entry name" value="Kunitz_BPTI_sf"/>
</dbReference>
<dbReference type="PANTHER" id="PTHR45938:SF11">
    <property type="entry name" value="WAP, KAZAL, IMMUNOGLOBULIN, KUNITZ AND NTR DOMAIN-CONTAINING PROTEIN 2-LIKE"/>
    <property type="match status" value="1"/>
</dbReference>